<dbReference type="PANTHER" id="PTHR44846:SF1">
    <property type="entry name" value="MANNOSYL-D-GLYCERATE TRANSPORT_METABOLISM SYSTEM REPRESSOR MNGR-RELATED"/>
    <property type="match status" value="1"/>
</dbReference>
<dbReference type="InterPro" id="IPR036390">
    <property type="entry name" value="WH_DNA-bd_sf"/>
</dbReference>
<dbReference type="PROSITE" id="PS50949">
    <property type="entry name" value="HTH_GNTR"/>
    <property type="match status" value="1"/>
</dbReference>
<dbReference type="InterPro" id="IPR000524">
    <property type="entry name" value="Tscrpt_reg_HTH_GntR"/>
</dbReference>
<dbReference type="Gene3D" id="3.40.1410.10">
    <property type="entry name" value="Chorismate lyase-like"/>
    <property type="match status" value="1"/>
</dbReference>
<dbReference type="GO" id="GO:0045892">
    <property type="term" value="P:negative regulation of DNA-templated transcription"/>
    <property type="evidence" value="ECO:0007669"/>
    <property type="project" value="TreeGrafter"/>
</dbReference>
<dbReference type="SUPFAM" id="SSF46785">
    <property type="entry name" value="Winged helix' DNA-binding domain"/>
    <property type="match status" value="1"/>
</dbReference>
<evidence type="ECO:0000256" key="2">
    <source>
        <dbReference type="ARBA" id="ARBA00023125"/>
    </source>
</evidence>
<dbReference type="GO" id="GO:0003700">
    <property type="term" value="F:DNA-binding transcription factor activity"/>
    <property type="evidence" value="ECO:0007669"/>
    <property type="project" value="InterPro"/>
</dbReference>
<dbReference type="Pfam" id="PF00392">
    <property type="entry name" value="GntR"/>
    <property type="match status" value="1"/>
</dbReference>
<dbReference type="Gene3D" id="1.10.10.10">
    <property type="entry name" value="Winged helix-like DNA-binding domain superfamily/Winged helix DNA-binding domain"/>
    <property type="match status" value="1"/>
</dbReference>
<dbReference type="InterPro" id="IPR050679">
    <property type="entry name" value="Bact_HTH_transcr_reg"/>
</dbReference>
<dbReference type="SMART" id="SM00345">
    <property type="entry name" value="HTH_GNTR"/>
    <property type="match status" value="1"/>
</dbReference>
<dbReference type="CDD" id="cd07377">
    <property type="entry name" value="WHTH_GntR"/>
    <property type="match status" value="1"/>
</dbReference>
<accession>A0A8J3DH67</accession>
<evidence type="ECO:0000313" key="6">
    <source>
        <dbReference type="Proteomes" id="UP000641137"/>
    </source>
</evidence>
<dbReference type="Pfam" id="PF07702">
    <property type="entry name" value="UTRA"/>
    <property type="match status" value="1"/>
</dbReference>
<dbReference type="PANTHER" id="PTHR44846">
    <property type="entry name" value="MANNOSYL-D-GLYCERATE TRANSPORT/METABOLISM SYSTEM REPRESSOR MNGR-RELATED"/>
    <property type="match status" value="1"/>
</dbReference>
<dbReference type="AlphaFoldDB" id="A0A8J3DH67"/>
<dbReference type="EMBL" id="BMZO01000003">
    <property type="protein sequence ID" value="GHC66270.1"/>
    <property type="molecule type" value="Genomic_DNA"/>
</dbReference>
<dbReference type="PRINTS" id="PR00035">
    <property type="entry name" value="HTHGNTR"/>
</dbReference>
<dbReference type="SMART" id="SM00866">
    <property type="entry name" value="UTRA"/>
    <property type="match status" value="1"/>
</dbReference>
<dbReference type="InterPro" id="IPR036388">
    <property type="entry name" value="WH-like_DNA-bd_sf"/>
</dbReference>
<keyword evidence="1" id="KW-0805">Transcription regulation</keyword>
<reference evidence="5" key="1">
    <citation type="journal article" date="2014" name="Int. J. Syst. Evol. Microbiol.">
        <title>Complete genome sequence of Corynebacterium casei LMG S-19264T (=DSM 44701T), isolated from a smear-ripened cheese.</title>
        <authorList>
            <consortium name="US DOE Joint Genome Institute (JGI-PGF)"/>
            <person name="Walter F."/>
            <person name="Albersmeier A."/>
            <person name="Kalinowski J."/>
            <person name="Ruckert C."/>
        </authorList>
    </citation>
    <scope>NUCLEOTIDE SEQUENCE</scope>
    <source>
        <strain evidence="5">KCTC 42097</strain>
    </source>
</reference>
<dbReference type="SUPFAM" id="SSF64288">
    <property type="entry name" value="Chorismate lyase-like"/>
    <property type="match status" value="1"/>
</dbReference>
<sequence>MSVRKVPAGEAASFNNAAHNRATLGDEKSPVPLYHRIYVLMRERIFNGTYRAGQLLPSEAELMERFGVSRITARRALDELSYEGLVDRERGRGTRVSQRPLVELGDAPIIAGMEGLMANLERIGKRSEVIVFEFDFVPAPDPVAVQMQIAPGALVQRAVRSRSVEGKPFSLSTTYVLEEIGRTFDREDLTSIPIIDLITRAGRTIDHVDQSLTATLADDIMAQRLGMHVASPLLKVRRTFYDTTNTPCYYVDLYYRPDRFEYRMTLTRGNDNRFRVNDS</sequence>
<evidence type="ECO:0000256" key="1">
    <source>
        <dbReference type="ARBA" id="ARBA00023015"/>
    </source>
</evidence>
<dbReference type="Proteomes" id="UP000641137">
    <property type="component" value="Unassembled WGS sequence"/>
</dbReference>
<dbReference type="RefSeq" id="WP_189488396.1">
    <property type="nucleotide sequence ID" value="NZ_BMZO01000003.1"/>
</dbReference>
<gene>
    <name evidence="5" type="ORF">GCM10010136_09210</name>
</gene>
<dbReference type="FunFam" id="1.10.10.10:FF:000079">
    <property type="entry name" value="GntR family transcriptional regulator"/>
    <property type="match status" value="1"/>
</dbReference>
<dbReference type="GO" id="GO:0003677">
    <property type="term" value="F:DNA binding"/>
    <property type="evidence" value="ECO:0007669"/>
    <property type="project" value="UniProtKB-KW"/>
</dbReference>
<keyword evidence="2" id="KW-0238">DNA-binding</keyword>
<name>A0A8J3DH67_9HYPH</name>
<keyword evidence="3" id="KW-0804">Transcription</keyword>
<evidence type="ECO:0000256" key="3">
    <source>
        <dbReference type="ARBA" id="ARBA00023163"/>
    </source>
</evidence>
<dbReference type="InterPro" id="IPR028978">
    <property type="entry name" value="Chorismate_lyase_/UTRA_dom_sf"/>
</dbReference>
<reference evidence="5" key="2">
    <citation type="submission" date="2020-09" db="EMBL/GenBank/DDBJ databases">
        <authorList>
            <person name="Sun Q."/>
            <person name="Kim S."/>
        </authorList>
    </citation>
    <scope>NUCLEOTIDE SEQUENCE</scope>
    <source>
        <strain evidence="5">KCTC 42097</strain>
    </source>
</reference>
<proteinExistence type="predicted"/>
<dbReference type="InterPro" id="IPR011663">
    <property type="entry name" value="UTRA"/>
</dbReference>
<keyword evidence="6" id="KW-1185">Reference proteome</keyword>
<protein>
    <submittedName>
        <fullName evidence="5">GntR family transcriptional regulator</fullName>
    </submittedName>
</protein>
<organism evidence="5 6">
    <name type="scientific">Limoniibacter endophyticus</name>
    <dbReference type="NCBI Taxonomy" id="1565040"/>
    <lineage>
        <taxon>Bacteria</taxon>
        <taxon>Pseudomonadati</taxon>
        <taxon>Pseudomonadota</taxon>
        <taxon>Alphaproteobacteria</taxon>
        <taxon>Hyphomicrobiales</taxon>
        <taxon>Bartonellaceae</taxon>
        <taxon>Limoniibacter</taxon>
    </lineage>
</organism>
<comment type="caution">
    <text evidence="5">The sequence shown here is derived from an EMBL/GenBank/DDBJ whole genome shotgun (WGS) entry which is preliminary data.</text>
</comment>
<evidence type="ECO:0000259" key="4">
    <source>
        <dbReference type="PROSITE" id="PS50949"/>
    </source>
</evidence>
<evidence type="ECO:0000313" key="5">
    <source>
        <dbReference type="EMBL" id="GHC66270.1"/>
    </source>
</evidence>
<feature type="domain" description="HTH gntR-type" evidence="4">
    <location>
        <begin position="31"/>
        <end position="99"/>
    </location>
</feature>